<dbReference type="PROSITE" id="PS50887">
    <property type="entry name" value="GGDEF"/>
    <property type="match status" value="1"/>
</dbReference>
<dbReference type="CDD" id="cd01949">
    <property type="entry name" value="GGDEF"/>
    <property type="match status" value="1"/>
</dbReference>
<comment type="caution">
    <text evidence="4">The sequence shown here is derived from an EMBL/GenBank/DDBJ whole genome shotgun (WGS) entry which is preliminary data.</text>
</comment>
<evidence type="ECO:0000256" key="1">
    <source>
        <dbReference type="ARBA" id="ARBA00012528"/>
    </source>
</evidence>
<dbReference type="EMBL" id="JAGSPM010000012">
    <property type="protein sequence ID" value="MBR7748156.1"/>
    <property type="molecule type" value="Genomic_DNA"/>
</dbReference>
<dbReference type="SUPFAM" id="SSF55073">
    <property type="entry name" value="Nucleotide cyclase"/>
    <property type="match status" value="1"/>
</dbReference>
<feature type="domain" description="GGDEF" evidence="3">
    <location>
        <begin position="82"/>
        <end position="214"/>
    </location>
</feature>
<comment type="catalytic activity">
    <reaction evidence="2">
        <text>2 GTP = 3',3'-c-di-GMP + 2 diphosphate</text>
        <dbReference type="Rhea" id="RHEA:24898"/>
        <dbReference type="ChEBI" id="CHEBI:33019"/>
        <dbReference type="ChEBI" id="CHEBI:37565"/>
        <dbReference type="ChEBI" id="CHEBI:58805"/>
        <dbReference type="EC" id="2.7.7.65"/>
    </reaction>
</comment>
<proteinExistence type="predicted"/>
<dbReference type="NCBIfam" id="TIGR00254">
    <property type="entry name" value="GGDEF"/>
    <property type="match status" value="1"/>
</dbReference>
<sequence>MSANRMPRNTKQTIPFAQQQLLEAIAQIKEGSSREDVLPKLEAVMAQLQTLVTHDHLTGALNRNTLIERLDVELQRSQRTGHTFTVAIIGVDRLPEIMEKHGQDVTKRILQVLTHEALQVLRSLDSFGRIGATEFAIVMPTTWLDQSVKAMARLKQKMGEFDWAELAPELAISFCTGLTANSPGDSAEKVLARADQALRQARLQGANSVVQIEADLPDYKPD</sequence>
<dbReference type="InterPro" id="IPR000160">
    <property type="entry name" value="GGDEF_dom"/>
</dbReference>
<gene>
    <name evidence="4" type="ORF">KDM92_16350</name>
</gene>
<keyword evidence="5" id="KW-1185">Reference proteome</keyword>
<dbReference type="Pfam" id="PF00990">
    <property type="entry name" value="GGDEF"/>
    <property type="match status" value="1"/>
</dbReference>
<dbReference type="InterPro" id="IPR050469">
    <property type="entry name" value="Diguanylate_Cyclase"/>
</dbReference>
<reference evidence="4 5" key="1">
    <citation type="submission" date="2021-04" db="EMBL/GenBank/DDBJ databases">
        <title>novel species isolated from subtropical streams in China.</title>
        <authorList>
            <person name="Lu H."/>
        </authorList>
    </citation>
    <scope>NUCLEOTIDE SEQUENCE [LARGE SCALE GENOMIC DNA]</scope>
    <source>
        <strain evidence="4 5">BYS107W</strain>
    </source>
</reference>
<dbReference type="PANTHER" id="PTHR45138:SF9">
    <property type="entry name" value="DIGUANYLATE CYCLASE DGCM-RELATED"/>
    <property type="match status" value="1"/>
</dbReference>
<evidence type="ECO:0000259" key="3">
    <source>
        <dbReference type="PROSITE" id="PS50887"/>
    </source>
</evidence>
<dbReference type="Gene3D" id="3.30.70.270">
    <property type="match status" value="1"/>
</dbReference>
<accession>A0A941DHR4</accession>
<dbReference type="PANTHER" id="PTHR45138">
    <property type="entry name" value="REGULATORY COMPONENTS OF SENSORY TRANSDUCTION SYSTEM"/>
    <property type="match status" value="1"/>
</dbReference>
<dbReference type="SMART" id="SM00267">
    <property type="entry name" value="GGDEF"/>
    <property type="match status" value="1"/>
</dbReference>
<evidence type="ECO:0000313" key="5">
    <source>
        <dbReference type="Proteomes" id="UP000680158"/>
    </source>
</evidence>
<name>A0A941DHR4_9BURK</name>
<dbReference type="InterPro" id="IPR043128">
    <property type="entry name" value="Rev_trsase/Diguanyl_cyclase"/>
</dbReference>
<dbReference type="EC" id="2.7.7.65" evidence="1"/>
<dbReference type="InterPro" id="IPR029787">
    <property type="entry name" value="Nucleotide_cyclase"/>
</dbReference>
<dbReference type="RefSeq" id="WP_212685496.1">
    <property type="nucleotide sequence ID" value="NZ_JAGSPM010000012.1"/>
</dbReference>
<evidence type="ECO:0000256" key="2">
    <source>
        <dbReference type="ARBA" id="ARBA00034247"/>
    </source>
</evidence>
<dbReference type="Proteomes" id="UP000680158">
    <property type="component" value="Unassembled WGS sequence"/>
</dbReference>
<evidence type="ECO:0000313" key="4">
    <source>
        <dbReference type="EMBL" id="MBR7748156.1"/>
    </source>
</evidence>
<protein>
    <recommendedName>
        <fullName evidence="1">diguanylate cyclase</fullName>
        <ecNumber evidence="1">2.7.7.65</ecNumber>
    </recommendedName>
</protein>
<dbReference type="AlphaFoldDB" id="A0A941DHR4"/>
<dbReference type="GO" id="GO:0052621">
    <property type="term" value="F:diguanylate cyclase activity"/>
    <property type="evidence" value="ECO:0007669"/>
    <property type="project" value="UniProtKB-EC"/>
</dbReference>
<organism evidence="4 5">
    <name type="scientific">Undibacterium baiyunense</name>
    <dbReference type="NCBI Taxonomy" id="2828731"/>
    <lineage>
        <taxon>Bacteria</taxon>
        <taxon>Pseudomonadati</taxon>
        <taxon>Pseudomonadota</taxon>
        <taxon>Betaproteobacteria</taxon>
        <taxon>Burkholderiales</taxon>
        <taxon>Oxalobacteraceae</taxon>
        <taxon>Undibacterium</taxon>
    </lineage>
</organism>